<gene>
    <name evidence="3" type="ORF">HUJ06_028222</name>
</gene>
<evidence type="ECO:0000313" key="4">
    <source>
        <dbReference type="Proteomes" id="UP000607653"/>
    </source>
</evidence>
<keyword evidence="2" id="KW-0732">Signal</keyword>
<feature type="chain" id="PRO_5032782174" evidence="2">
    <location>
        <begin position="19"/>
        <end position="89"/>
    </location>
</feature>
<feature type="region of interest" description="Disordered" evidence="1">
    <location>
        <begin position="26"/>
        <end position="89"/>
    </location>
</feature>
<evidence type="ECO:0000256" key="2">
    <source>
        <dbReference type="SAM" id="SignalP"/>
    </source>
</evidence>
<evidence type="ECO:0000313" key="3">
    <source>
        <dbReference type="EMBL" id="DAD26754.1"/>
    </source>
</evidence>
<feature type="signal peptide" evidence="2">
    <location>
        <begin position="1"/>
        <end position="18"/>
    </location>
</feature>
<feature type="compositionally biased region" description="Basic and acidic residues" evidence="1">
    <location>
        <begin position="79"/>
        <end position="89"/>
    </location>
</feature>
<comment type="caution">
    <text evidence="3">The sequence shown here is derived from an EMBL/GenBank/DDBJ whole genome shotgun (WGS) entry which is preliminary data.</text>
</comment>
<protein>
    <submittedName>
        <fullName evidence="3">Uncharacterized protein</fullName>
    </submittedName>
</protein>
<dbReference type="PANTHER" id="PTHR36040:SF5">
    <property type="entry name" value="TRANSMEMBRANE PROTEIN"/>
    <property type="match status" value="1"/>
</dbReference>
<reference evidence="3 4" key="1">
    <citation type="journal article" date="2020" name="Mol. Biol. Evol.">
        <title>Distinct Expression and Methylation Patterns for Genes with Different Fates following a Single Whole-Genome Duplication in Flowering Plants.</title>
        <authorList>
            <person name="Shi T."/>
            <person name="Rahmani R.S."/>
            <person name="Gugger P.F."/>
            <person name="Wang M."/>
            <person name="Li H."/>
            <person name="Zhang Y."/>
            <person name="Li Z."/>
            <person name="Wang Q."/>
            <person name="Van de Peer Y."/>
            <person name="Marchal K."/>
            <person name="Chen J."/>
        </authorList>
    </citation>
    <scope>NUCLEOTIDE SEQUENCE [LARGE SCALE GENOMIC DNA]</scope>
    <source>
        <tissue evidence="3">Leaf</tissue>
    </source>
</reference>
<dbReference type="PANTHER" id="PTHR36040">
    <property type="entry name" value="OS04G0188500 PROTEIN"/>
    <property type="match status" value="1"/>
</dbReference>
<accession>A0A822XYP6</accession>
<name>A0A822XYP6_NELNU</name>
<dbReference type="Proteomes" id="UP000607653">
    <property type="component" value="Unassembled WGS sequence"/>
</dbReference>
<organism evidence="3 4">
    <name type="scientific">Nelumbo nucifera</name>
    <name type="common">Sacred lotus</name>
    <dbReference type="NCBI Taxonomy" id="4432"/>
    <lineage>
        <taxon>Eukaryota</taxon>
        <taxon>Viridiplantae</taxon>
        <taxon>Streptophyta</taxon>
        <taxon>Embryophyta</taxon>
        <taxon>Tracheophyta</taxon>
        <taxon>Spermatophyta</taxon>
        <taxon>Magnoliopsida</taxon>
        <taxon>Proteales</taxon>
        <taxon>Nelumbonaceae</taxon>
        <taxon>Nelumbo</taxon>
    </lineage>
</organism>
<sequence>MKLLALLLVLLMVNFSMAVQRKALTDEVQSQEGRQLVNNEIDDEQDADKNNVAGYSGGGINNHHSIPRQYFDNYGSSPKGEDGNSSRNK</sequence>
<feature type="compositionally biased region" description="Polar residues" evidence="1">
    <location>
        <begin position="27"/>
        <end position="38"/>
    </location>
</feature>
<proteinExistence type="predicted"/>
<evidence type="ECO:0000256" key="1">
    <source>
        <dbReference type="SAM" id="MobiDB-lite"/>
    </source>
</evidence>
<dbReference type="AlphaFoldDB" id="A0A822XYP6"/>
<dbReference type="EMBL" id="DUZY01000002">
    <property type="protein sequence ID" value="DAD26754.1"/>
    <property type="molecule type" value="Genomic_DNA"/>
</dbReference>
<keyword evidence="4" id="KW-1185">Reference proteome</keyword>